<comment type="caution">
    <text evidence="3">The sequence shown here is derived from an EMBL/GenBank/DDBJ whole genome shotgun (WGS) entry which is preliminary data.</text>
</comment>
<dbReference type="Gene3D" id="3.40.50.2300">
    <property type="match status" value="1"/>
</dbReference>
<evidence type="ECO:0000313" key="4">
    <source>
        <dbReference type="Proteomes" id="UP000676565"/>
    </source>
</evidence>
<proteinExistence type="predicted"/>
<evidence type="ECO:0000259" key="2">
    <source>
        <dbReference type="PROSITE" id="PS50110"/>
    </source>
</evidence>
<comment type="caution">
    <text evidence="1">Lacks conserved residue(s) required for the propagation of feature annotation.</text>
</comment>
<evidence type="ECO:0000256" key="1">
    <source>
        <dbReference type="PROSITE-ProRule" id="PRU00169"/>
    </source>
</evidence>
<sequence length="81" mass="9068">MSGMSGRELSATLSLRYPELKVLYLSGYTDDTVIQHGVLRAEVAFLQKPYTPLTLAKRSARCSTSDESWPLRSRSAWSVQC</sequence>
<name>A0ABS5BSN4_9BACT</name>
<dbReference type="PROSITE" id="PS50110">
    <property type="entry name" value="RESPONSE_REGULATORY"/>
    <property type="match status" value="1"/>
</dbReference>
<dbReference type="InterPro" id="IPR001789">
    <property type="entry name" value="Sig_transdc_resp-reg_receiver"/>
</dbReference>
<dbReference type="EMBL" id="JAGKQQ010000001">
    <property type="protein sequence ID" value="MBP3956740.1"/>
    <property type="molecule type" value="Genomic_DNA"/>
</dbReference>
<feature type="domain" description="Response regulatory" evidence="2">
    <location>
        <begin position="1"/>
        <end position="63"/>
    </location>
</feature>
<keyword evidence="4" id="KW-1185">Reference proteome</keyword>
<dbReference type="SUPFAM" id="SSF52172">
    <property type="entry name" value="CheY-like"/>
    <property type="match status" value="1"/>
</dbReference>
<protein>
    <recommendedName>
        <fullName evidence="2">Response regulatory domain-containing protein</fullName>
    </recommendedName>
</protein>
<reference evidence="3 4" key="1">
    <citation type="submission" date="2021-04" db="EMBL/GenBank/DDBJ databases">
        <authorList>
            <person name="Ivanova A."/>
        </authorList>
    </citation>
    <scope>NUCLEOTIDE SEQUENCE [LARGE SCALE GENOMIC DNA]</scope>
    <source>
        <strain evidence="3 4">G18</strain>
    </source>
</reference>
<organism evidence="3 4">
    <name type="scientific">Gemmata palustris</name>
    <dbReference type="NCBI Taxonomy" id="2822762"/>
    <lineage>
        <taxon>Bacteria</taxon>
        <taxon>Pseudomonadati</taxon>
        <taxon>Planctomycetota</taxon>
        <taxon>Planctomycetia</taxon>
        <taxon>Gemmatales</taxon>
        <taxon>Gemmataceae</taxon>
        <taxon>Gemmata</taxon>
    </lineage>
</organism>
<evidence type="ECO:0000313" key="3">
    <source>
        <dbReference type="EMBL" id="MBP3956740.1"/>
    </source>
</evidence>
<gene>
    <name evidence="3" type="ORF">J8F10_15820</name>
</gene>
<dbReference type="InterPro" id="IPR011006">
    <property type="entry name" value="CheY-like_superfamily"/>
</dbReference>
<dbReference type="Proteomes" id="UP000676565">
    <property type="component" value="Unassembled WGS sequence"/>
</dbReference>
<accession>A0ABS5BSN4</accession>